<dbReference type="AlphaFoldDB" id="A0A6J4S1H7"/>
<dbReference type="PROSITE" id="PS51006">
    <property type="entry name" value="PABS_2"/>
    <property type="match status" value="1"/>
</dbReference>
<evidence type="ECO:0000256" key="5">
    <source>
        <dbReference type="SAM" id="Phobius"/>
    </source>
</evidence>
<dbReference type="EC" id="2.5.1.16" evidence="7"/>
<dbReference type="InterPro" id="IPR030374">
    <property type="entry name" value="PABS"/>
</dbReference>
<evidence type="ECO:0000256" key="2">
    <source>
        <dbReference type="ARBA" id="ARBA00022679"/>
    </source>
</evidence>
<feature type="transmembrane region" description="Helical" evidence="5">
    <location>
        <begin position="88"/>
        <end position="107"/>
    </location>
</feature>
<keyword evidence="3 4" id="KW-0620">Polyamine biosynthesis</keyword>
<dbReference type="EMBL" id="CADCVJ010000200">
    <property type="protein sequence ID" value="CAA9486597.1"/>
    <property type="molecule type" value="Genomic_DNA"/>
</dbReference>
<feature type="domain" description="PABS" evidence="6">
    <location>
        <begin position="221"/>
        <end position="482"/>
    </location>
</feature>
<dbReference type="PANTHER" id="PTHR43317:SF1">
    <property type="entry name" value="THERMOSPERMINE SYNTHASE ACAULIS5"/>
    <property type="match status" value="1"/>
</dbReference>
<dbReference type="GO" id="GO:0006596">
    <property type="term" value="P:polyamine biosynthetic process"/>
    <property type="evidence" value="ECO:0007669"/>
    <property type="project" value="UniProtKB-UniRule"/>
</dbReference>
<keyword evidence="5" id="KW-1133">Transmembrane helix</keyword>
<proteinExistence type="inferred from homology"/>
<reference evidence="7" key="1">
    <citation type="submission" date="2020-02" db="EMBL/GenBank/DDBJ databases">
        <authorList>
            <person name="Meier V. D."/>
        </authorList>
    </citation>
    <scope>NUCLEOTIDE SEQUENCE</scope>
    <source>
        <strain evidence="7">AVDCRST_MAG38</strain>
    </source>
</reference>
<dbReference type="Pfam" id="PF01564">
    <property type="entry name" value="Spermine_synth"/>
    <property type="match status" value="1"/>
</dbReference>
<evidence type="ECO:0000256" key="1">
    <source>
        <dbReference type="ARBA" id="ARBA00007867"/>
    </source>
</evidence>
<name>A0A6J4S1H7_9ACTN</name>
<dbReference type="PANTHER" id="PTHR43317">
    <property type="entry name" value="THERMOSPERMINE SYNTHASE ACAULIS5"/>
    <property type="match status" value="1"/>
</dbReference>
<evidence type="ECO:0000256" key="4">
    <source>
        <dbReference type="PROSITE-ProRule" id="PRU00354"/>
    </source>
</evidence>
<gene>
    <name evidence="7" type="ORF">AVDCRST_MAG38-2377</name>
</gene>
<dbReference type="SUPFAM" id="SSF53335">
    <property type="entry name" value="S-adenosyl-L-methionine-dependent methyltransferases"/>
    <property type="match status" value="1"/>
</dbReference>
<keyword evidence="5" id="KW-0472">Membrane</keyword>
<comment type="similarity">
    <text evidence="1">Belongs to the spermidine/spermine synthase family.</text>
</comment>
<dbReference type="Gene3D" id="3.40.50.150">
    <property type="entry name" value="Vaccinia Virus protein VP39"/>
    <property type="match status" value="1"/>
</dbReference>
<dbReference type="SUPFAM" id="SSF103473">
    <property type="entry name" value="MFS general substrate transporter"/>
    <property type="match status" value="1"/>
</dbReference>
<evidence type="ECO:0000256" key="3">
    <source>
        <dbReference type="ARBA" id="ARBA00023115"/>
    </source>
</evidence>
<feature type="transmembrane region" description="Helical" evidence="5">
    <location>
        <begin position="27"/>
        <end position="51"/>
    </location>
</feature>
<organism evidence="7">
    <name type="scientific">uncultured Solirubrobacteraceae bacterium</name>
    <dbReference type="NCBI Taxonomy" id="1162706"/>
    <lineage>
        <taxon>Bacteria</taxon>
        <taxon>Bacillati</taxon>
        <taxon>Actinomycetota</taxon>
        <taxon>Thermoleophilia</taxon>
        <taxon>Solirubrobacterales</taxon>
        <taxon>Solirubrobacteraceae</taxon>
        <taxon>environmental samples</taxon>
    </lineage>
</organism>
<dbReference type="InterPro" id="IPR036259">
    <property type="entry name" value="MFS_trans_sf"/>
</dbReference>
<evidence type="ECO:0000313" key="7">
    <source>
        <dbReference type="EMBL" id="CAA9486597.1"/>
    </source>
</evidence>
<dbReference type="CDD" id="cd02440">
    <property type="entry name" value="AdoMet_MTases"/>
    <property type="match status" value="1"/>
</dbReference>
<feature type="transmembrane region" description="Helical" evidence="5">
    <location>
        <begin position="169"/>
        <end position="192"/>
    </location>
</feature>
<evidence type="ECO:0000259" key="6">
    <source>
        <dbReference type="PROSITE" id="PS51006"/>
    </source>
</evidence>
<feature type="transmembrane region" description="Helical" evidence="5">
    <location>
        <begin position="127"/>
        <end position="148"/>
    </location>
</feature>
<dbReference type="NCBIfam" id="NF037959">
    <property type="entry name" value="MFS_SpdSyn"/>
    <property type="match status" value="1"/>
</dbReference>
<feature type="active site" description="Proton acceptor" evidence="4">
    <location>
        <position position="379"/>
    </location>
</feature>
<dbReference type="Gene3D" id="1.20.1250.20">
    <property type="entry name" value="MFS general substrate transporter like domains"/>
    <property type="match status" value="1"/>
</dbReference>
<accession>A0A6J4S1H7</accession>
<keyword evidence="5" id="KW-0812">Transmembrane</keyword>
<sequence length="519" mass="56573">MAITEERDPARAQAATEPSSRRPPLELLVFVVGTSTLGAEIAAARLMAPYFGASTIVWANTIAIVLVALSIGYWFGGRLADRHPHMRGLCLLVLVAAALLAVVPIVADPFLSLSVEAFDSYSVGAFAGSLFGVLALVALPVLMLGAVSPWAIRLKLARVEDSGQLAGRMYAISTVGSLIGTFLSALLLIPLVGTQRTFLTFALALAVVAALGLGRRYAIVPVLVAALVLLPPGTTKAAEQGRVIYEADTESQYVRVLEYPDGERHMELNEGQAVHSIYRPDSVLTDNVWDGYLIAPFAALTEPPERIAILGTAGGTTARAYARYFPDTAIDAVEIDGELFDIAERYFDLRDRPQLERYAEDARPFLRRTEKRYDAIFVDAYRQPYIPFYLTTREFFELARDRLAPGGVVIVNVGQPEGSVRLERVLSATVAEVFEHQLRDPIERVNTLLIASREPVTRSRLERAAQTLPADLRPLAASAAQRVTPPKRGGEVYTDDLAPVEWLIDKSIIEYAAQGAAQE</sequence>
<feature type="transmembrane region" description="Helical" evidence="5">
    <location>
        <begin position="57"/>
        <end position="76"/>
    </location>
</feature>
<feature type="transmembrane region" description="Helical" evidence="5">
    <location>
        <begin position="198"/>
        <end position="214"/>
    </location>
</feature>
<keyword evidence="2 4" id="KW-0808">Transferase</keyword>
<protein>
    <submittedName>
        <fullName evidence="7">Spermidine synthase</fullName>
        <ecNumber evidence="7">2.5.1.16</ecNumber>
    </submittedName>
</protein>
<dbReference type="GO" id="GO:0004766">
    <property type="term" value="F:spermidine synthase activity"/>
    <property type="evidence" value="ECO:0007669"/>
    <property type="project" value="UniProtKB-EC"/>
</dbReference>
<dbReference type="InterPro" id="IPR029063">
    <property type="entry name" value="SAM-dependent_MTases_sf"/>
</dbReference>